<keyword evidence="4 9" id="KW-0449">Lipoprotein</keyword>
<dbReference type="KEGG" id="mmr:Mmar10_1456"/>
<dbReference type="eggNOG" id="COG0797">
    <property type="taxonomic scope" value="Bacteria"/>
</dbReference>
<dbReference type="STRING" id="394221.Mmar10_1456"/>
<feature type="domain" description="SPOR" evidence="8">
    <location>
        <begin position="243"/>
        <end position="321"/>
    </location>
</feature>
<dbReference type="GO" id="GO:0071555">
    <property type="term" value="P:cell wall organization"/>
    <property type="evidence" value="ECO:0007669"/>
    <property type="project" value="UniProtKB-KW"/>
</dbReference>
<dbReference type="AlphaFoldDB" id="Q0APN9"/>
<comment type="subcellular location">
    <subcellularLocation>
        <location evidence="4">Cell membrane</location>
        <topology evidence="4">Lipid-anchor</topology>
    </subcellularLocation>
</comment>
<dbReference type="InterPro" id="IPR034718">
    <property type="entry name" value="RlpA"/>
</dbReference>
<gene>
    <name evidence="4" type="primary">rlpA</name>
    <name evidence="9" type="ordered locus">Mmar10_1456</name>
</gene>
<evidence type="ECO:0000256" key="4">
    <source>
        <dbReference type="HAMAP-Rule" id="MF_02071"/>
    </source>
</evidence>
<dbReference type="HOGENOM" id="CLU_042923_3_2_5"/>
<reference evidence="9 10" key="1">
    <citation type="submission" date="2006-08" db="EMBL/GenBank/DDBJ databases">
        <title>Complete sequence of Maricaulis maris MCS10.</title>
        <authorList>
            <consortium name="US DOE Joint Genome Institute"/>
            <person name="Copeland A."/>
            <person name="Lucas S."/>
            <person name="Lapidus A."/>
            <person name="Barry K."/>
            <person name="Detter J.C."/>
            <person name="Glavina del Rio T."/>
            <person name="Hammon N."/>
            <person name="Israni S."/>
            <person name="Dalin E."/>
            <person name="Tice H."/>
            <person name="Pitluck S."/>
            <person name="Saunders E."/>
            <person name="Brettin T."/>
            <person name="Bruce D."/>
            <person name="Han C."/>
            <person name="Tapia R."/>
            <person name="Gilna P."/>
            <person name="Schmutz J."/>
            <person name="Larimer F."/>
            <person name="Land M."/>
            <person name="Hauser L."/>
            <person name="Kyrpides N."/>
            <person name="Mikhailova N."/>
            <person name="Viollier P."/>
            <person name="Stephens C."/>
            <person name="Richardson P."/>
        </authorList>
    </citation>
    <scope>NUCLEOTIDE SEQUENCE [LARGE SCALE GENOMIC DNA]</scope>
    <source>
        <strain evidence="9 10">MCS10</strain>
    </source>
</reference>
<dbReference type="OrthoDB" id="9779128at2"/>
<keyword evidence="3 4" id="KW-0961">Cell wall biogenesis/degradation</keyword>
<name>Q0APN9_MARMM</name>
<comment type="function">
    <text evidence="4">Lytic transglycosylase with a strong preference for naked glycan strands that lack stem peptides.</text>
</comment>
<keyword evidence="4" id="KW-0472">Membrane</keyword>
<dbReference type="GO" id="GO:0005886">
    <property type="term" value="C:plasma membrane"/>
    <property type="evidence" value="ECO:0007669"/>
    <property type="project" value="UniProtKB-SubCell"/>
</dbReference>
<evidence type="ECO:0000256" key="2">
    <source>
        <dbReference type="ARBA" id="ARBA00023239"/>
    </source>
</evidence>
<dbReference type="Gene3D" id="2.40.40.10">
    <property type="entry name" value="RlpA-like domain"/>
    <property type="match status" value="1"/>
</dbReference>
<evidence type="ECO:0000313" key="10">
    <source>
        <dbReference type="Proteomes" id="UP000001964"/>
    </source>
</evidence>
<dbReference type="CDD" id="cd22268">
    <property type="entry name" value="DPBB_RlpA-like"/>
    <property type="match status" value="1"/>
</dbReference>
<dbReference type="InterPro" id="IPR012997">
    <property type="entry name" value="RplA"/>
</dbReference>
<dbReference type="SMR" id="Q0APN9"/>
<dbReference type="PROSITE" id="PS51724">
    <property type="entry name" value="SPOR"/>
    <property type="match status" value="1"/>
</dbReference>
<organism evidence="9 10">
    <name type="scientific">Maricaulis maris (strain MCS10)</name>
    <name type="common">Caulobacter maris</name>
    <dbReference type="NCBI Taxonomy" id="394221"/>
    <lineage>
        <taxon>Bacteria</taxon>
        <taxon>Pseudomonadati</taxon>
        <taxon>Pseudomonadota</taxon>
        <taxon>Alphaproteobacteria</taxon>
        <taxon>Maricaulales</taxon>
        <taxon>Maricaulaceae</taxon>
        <taxon>Maricaulis</taxon>
    </lineage>
</organism>
<dbReference type="SUPFAM" id="SSF50685">
    <property type="entry name" value="Barwin-like endoglucanases"/>
    <property type="match status" value="1"/>
</dbReference>
<dbReference type="GO" id="GO:0008932">
    <property type="term" value="F:lytic endotransglycosylase activity"/>
    <property type="evidence" value="ECO:0007669"/>
    <property type="project" value="UniProtKB-UniRule"/>
</dbReference>
<protein>
    <recommendedName>
        <fullName evidence="4">Endolytic peptidoglycan transglycosylase RlpA</fullName>
        <ecNumber evidence="4">4.2.2.-</ecNumber>
    </recommendedName>
</protein>
<evidence type="ECO:0000259" key="8">
    <source>
        <dbReference type="PROSITE" id="PS51724"/>
    </source>
</evidence>
<dbReference type="HAMAP" id="MF_02071">
    <property type="entry name" value="RlpA"/>
    <property type="match status" value="1"/>
</dbReference>
<dbReference type="PANTHER" id="PTHR34183:SF1">
    <property type="entry name" value="ENDOLYTIC PEPTIDOGLYCAN TRANSGLYCOSYLASE RLPA"/>
    <property type="match status" value="1"/>
</dbReference>
<feature type="signal peptide" evidence="7">
    <location>
        <begin position="1"/>
        <end position="17"/>
    </location>
</feature>
<dbReference type="PANTHER" id="PTHR34183">
    <property type="entry name" value="ENDOLYTIC PEPTIDOGLYCAN TRANSGLYCOSYLASE RLPA"/>
    <property type="match status" value="1"/>
</dbReference>
<keyword evidence="10" id="KW-1185">Reference proteome</keyword>
<dbReference type="SUPFAM" id="SSF110997">
    <property type="entry name" value="Sporulation related repeat"/>
    <property type="match status" value="1"/>
</dbReference>
<accession>Q0APN9</accession>
<keyword evidence="1 7" id="KW-0732">Signal</keyword>
<keyword evidence="4" id="KW-1003">Cell membrane</keyword>
<dbReference type="InterPro" id="IPR036908">
    <property type="entry name" value="RlpA-like_sf"/>
</dbReference>
<dbReference type="NCBIfam" id="TIGR00413">
    <property type="entry name" value="rlpA"/>
    <property type="match status" value="1"/>
</dbReference>
<dbReference type="Proteomes" id="UP000001964">
    <property type="component" value="Chromosome"/>
</dbReference>
<keyword evidence="4" id="KW-0564">Palmitate</keyword>
<evidence type="ECO:0000256" key="5">
    <source>
        <dbReference type="RuleBase" id="RU003495"/>
    </source>
</evidence>
<dbReference type="InterPro" id="IPR009009">
    <property type="entry name" value="RlpA-like_DPBB"/>
</dbReference>
<proteinExistence type="inferred from homology"/>
<dbReference type="eggNOG" id="COG3147">
    <property type="taxonomic scope" value="Bacteria"/>
</dbReference>
<dbReference type="InterPro" id="IPR007730">
    <property type="entry name" value="SPOR-like_dom"/>
</dbReference>
<dbReference type="Pfam" id="PF03330">
    <property type="entry name" value="DPBB_1"/>
    <property type="match status" value="1"/>
</dbReference>
<keyword evidence="2 4" id="KW-0456">Lyase</keyword>
<dbReference type="EC" id="4.2.2.-" evidence="4"/>
<evidence type="ECO:0000256" key="7">
    <source>
        <dbReference type="SAM" id="SignalP"/>
    </source>
</evidence>
<evidence type="ECO:0000313" key="9">
    <source>
        <dbReference type="EMBL" id="ABI65748.1"/>
    </source>
</evidence>
<evidence type="ECO:0000256" key="3">
    <source>
        <dbReference type="ARBA" id="ARBA00023316"/>
    </source>
</evidence>
<dbReference type="GO" id="GO:0000270">
    <property type="term" value="P:peptidoglycan metabolic process"/>
    <property type="evidence" value="ECO:0007669"/>
    <property type="project" value="UniProtKB-UniRule"/>
</dbReference>
<dbReference type="EMBL" id="CP000449">
    <property type="protein sequence ID" value="ABI65748.1"/>
    <property type="molecule type" value="Genomic_DNA"/>
</dbReference>
<evidence type="ECO:0000256" key="1">
    <source>
        <dbReference type="ARBA" id="ARBA00022729"/>
    </source>
</evidence>
<evidence type="ECO:0000256" key="6">
    <source>
        <dbReference type="SAM" id="MobiDB-lite"/>
    </source>
</evidence>
<dbReference type="Pfam" id="PF05036">
    <property type="entry name" value="SPOR"/>
    <property type="match status" value="1"/>
</dbReference>
<comment type="similarity">
    <text evidence="4 5">Belongs to the RlpA family.</text>
</comment>
<dbReference type="InterPro" id="IPR036680">
    <property type="entry name" value="SPOR-like_sf"/>
</dbReference>
<dbReference type="GO" id="GO:0042834">
    <property type="term" value="F:peptidoglycan binding"/>
    <property type="evidence" value="ECO:0007669"/>
    <property type="project" value="InterPro"/>
</dbReference>
<sequence length="322" mass="34677" precursor="true">MHIWRFLFLAMAVSLVAACSSGPSNLRQYSEGRTVSNGGSGWAPASTRSTRASGAVNASGLIASSSDHQKVGRAYTVAGRTYRPQRNDGYDETGIASWYGPNFHGRPTANGETFDQHAMTAAHTTLPIPSIVEVTNLENGRSVIVRLNDRGPFVDNRLIDLSRAAATELDYIGSGLAHVRVRYLGPAHEDGSPPNRVYQANADPTPARIPAPVQVAETLPPVAEPMPQPIEVATPSLTRSSGGALSGEYSLQLGAFSDQDNARQFARRLDGAGDVWIEAGNSQRGQVWRVFFGRWADRTAAQSARTSLADWGIYESRIVATR</sequence>
<dbReference type="PROSITE" id="PS51257">
    <property type="entry name" value="PROKAR_LIPOPROTEIN"/>
    <property type="match status" value="1"/>
</dbReference>
<feature type="chain" id="PRO_5009992423" description="Endolytic peptidoglycan transglycosylase RlpA" evidence="7">
    <location>
        <begin position="18"/>
        <end position="322"/>
    </location>
</feature>
<dbReference type="RefSeq" id="WP_011643395.1">
    <property type="nucleotide sequence ID" value="NC_008347.1"/>
</dbReference>
<dbReference type="Gene3D" id="3.30.70.1070">
    <property type="entry name" value="Sporulation related repeat"/>
    <property type="match status" value="1"/>
</dbReference>
<feature type="region of interest" description="Disordered" evidence="6">
    <location>
        <begin position="30"/>
        <end position="49"/>
    </location>
</feature>